<dbReference type="Pfam" id="PF06985">
    <property type="entry name" value="HET"/>
    <property type="match status" value="1"/>
</dbReference>
<evidence type="ECO:0000256" key="1">
    <source>
        <dbReference type="SAM" id="MobiDB-lite"/>
    </source>
</evidence>
<protein>
    <recommendedName>
        <fullName evidence="2">Heterokaryon incompatibility domain-containing protein</fullName>
    </recommendedName>
</protein>
<name>A0A3D8Q7M7_9HELO</name>
<dbReference type="EMBL" id="PDLN01000022">
    <property type="protein sequence ID" value="RDW57836.1"/>
    <property type="molecule type" value="Genomic_DNA"/>
</dbReference>
<evidence type="ECO:0000313" key="4">
    <source>
        <dbReference type="Proteomes" id="UP000256328"/>
    </source>
</evidence>
<dbReference type="OrthoDB" id="3557394at2759"/>
<evidence type="ECO:0000259" key="2">
    <source>
        <dbReference type="Pfam" id="PF06985"/>
    </source>
</evidence>
<accession>A0A3D8Q7M7</accession>
<feature type="domain" description="Heterokaryon incompatibility" evidence="2">
    <location>
        <begin position="116"/>
        <end position="259"/>
    </location>
</feature>
<dbReference type="InterPro" id="IPR052895">
    <property type="entry name" value="HetReg/Transcr_Mod"/>
</dbReference>
<reference evidence="3 4" key="1">
    <citation type="journal article" date="2018" name="IMA Fungus">
        <title>IMA Genome-F 9: Draft genome sequence of Annulohypoxylon stygium, Aspergillus mulundensis, Berkeleyomyces basicola (syn. Thielaviopsis basicola), Ceratocystis smalleyi, two Cercospora beticola strains, Coleophoma cylindrospora, Fusarium fracticaudum, Phialophora cf. hyalina, and Morchella septimelata.</title>
        <authorList>
            <person name="Wingfield B.D."/>
            <person name="Bills G.F."/>
            <person name="Dong Y."/>
            <person name="Huang W."/>
            <person name="Nel W.J."/>
            <person name="Swalarsk-Parry B.S."/>
            <person name="Vaghefi N."/>
            <person name="Wilken P.M."/>
            <person name="An Z."/>
            <person name="de Beer Z.W."/>
            <person name="De Vos L."/>
            <person name="Chen L."/>
            <person name="Duong T.A."/>
            <person name="Gao Y."/>
            <person name="Hammerbacher A."/>
            <person name="Kikkert J.R."/>
            <person name="Li Y."/>
            <person name="Li H."/>
            <person name="Li K."/>
            <person name="Li Q."/>
            <person name="Liu X."/>
            <person name="Ma X."/>
            <person name="Naidoo K."/>
            <person name="Pethybridge S.J."/>
            <person name="Sun J."/>
            <person name="Steenkamp E.T."/>
            <person name="van der Nest M.A."/>
            <person name="van Wyk S."/>
            <person name="Wingfield M.J."/>
            <person name="Xiong C."/>
            <person name="Yue Q."/>
            <person name="Zhang X."/>
        </authorList>
    </citation>
    <scope>NUCLEOTIDE SEQUENCE [LARGE SCALE GENOMIC DNA]</scope>
    <source>
        <strain evidence="3 4">BP5796</strain>
    </source>
</reference>
<dbReference type="Proteomes" id="UP000256328">
    <property type="component" value="Unassembled WGS sequence"/>
</dbReference>
<gene>
    <name evidence="3" type="ORF">BP5796_12637</name>
</gene>
<feature type="region of interest" description="Disordered" evidence="1">
    <location>
        <begin position="440"/>
        <end position="461"/>
    </location>
</feature>
<dbReference type="PANTHER" id="PTHR24148">
    <property type="entry name" value="ANKYRIN REPEAT DOMAIN-CONTAINING PROTEIN 39 HOMOLOG-RELATED"/>
    <property type="match status" value="1"/>
</dbReference>
<dbReference type="AlphaFoldDB" id="A0A3D8Q7M7"/>
<dbReference type="PANTHER" id="PTHR24148:SF73">
    <property type="entry name" value="HET DOMAIN PROTEIN (AFU_ORTHOLOGUE AFUA_8G01020)"/>
    <property type="match status" value="1"/>
</dbReference>
<keyword evidence="4" id="KW-1185">Reference proteome</keyword>
<dbReference type="InterPro" id="IPR010730">
    <property type="entry name" value="HET"/>
</dbReference>
<evidence type="ECO:0000313" key="3">
    <source>
        <dbReference type="EMBL" id="RDW57836.1"/>
    </source>
</evidence>
<proteinExistence type="predicted"/>
<organism evidence="3 4">
    <name type="scientific">Coleophoma crateriformis</name>
    <dbReference type="NCBI Taxonomy" id="565419"/>
    <lineage>
        <taxon>Eukaryota</taxon>
        <taxon>Fungi</taxon>
        <taxon>Dikarya</taxon>
        <taxon>Ascomycota</taxon>
        <taxon>Pezizomycotina</taxon>
        <taxon>Leotiomycetes</taxon>
        <taxon>Helotiales</taxon>
        <taxon>Dermateaceae</taxon>
        <taxon>Coleophoma</taxon>
    </lineage>
</organism>
<comment type="caution">
    <text evidence="3">The sequence shown here is derived from an EMBL/GenBank/DDBJ whole genome shotgun (WGS) entry which is preliminary data.</text>
</comment>
<sequence length="847" mass="95105">MPVLPGYGNGISNQFLEAGTFDVSSLGVLTRLTWTWPFVYFHTALLNFTQTSFVIYLRRSFLYWHEPLVYQPLQKGEIRVIDLHNGYLFSNINCTLSHVSLEDMSDSIMRIPEHGYQALSYTWGPPKPTAPIICNGEVLNVTMNLYEALLYLRHRGVRRIWIDAICINQQDLKERGEQVKLMQLIYQQATSLIIWLGAGSKSSDEGFRLIDHLRCQVSDLYKRTDFDANLLSTCSEEGLDGLAELLCRPWFSRVWIIQEVLAGKNRAMVYCGKKGRIWSHFMHGIISLAQRGLLNALAKNQNQVSSNLQQLQLFEVFEHGKFDLLALASLARSAQATDARDKIFALLNLATDFKGQSPTIQSFDESPRSHLTEEPVEPFLIDYGQSVRRTYIYAAKAMILSSGFDGVLSQIRGNNSSISLPSWVPDWSVPIKGCPIDRRVRGPENELSTHGYRPRTQSSRVIDTARSNQKTFDASQSYGQPIFNDDDNLCLTGIRFDTIKQMTEVYPGGSNGGREISKWLKQCDKLAERCSPYLATGSSEEALWRTLIVDTSNNFQPAPSAFKKSYFDFRHIAEFDLPLQVNGNDDVLWTTSIYKSAIPFLGEMAPRCATRRFATTSNGYIGLVPDRTLIGDIVAIILLNKETDKKGMVSIDRPTASSRHEQIDSKDSWQILASLIRNNLSARYGGWSQKENYSNVSIPKEIQAYSQELMDRAAALSCTARHNDDHILKESTRVIDIDKAIKLTTTLKVATATSGGDNFMSVSTILSEIIKNVRWPKASSRAKKALLDTSTVDVTPFEALADSWEFKTENINSNTFTVEEVTTVRVTTVKSCYGDTTGALSNTTIAN</sequence>